<accession>A0A1M6JBG4</accession>
<dbReference type="GO" id="GO:1990281">
    <property type="term" value="C:efflux pump complex"/>
    <property type="evidence" value="ECO:0007669"/>
    <property type="project" value="TreeGrafter"/>
</dbReference>
<dbReference type="AlphaFoldDB" id="A0A1M6JBG4"/>
<dbReference type="Pfam" id="PF25917">
    <property type="entry name" value="BSH_RND"/>
    <property type="match status" value="1"/>
</dbReference>
<dbReference type="NCBIfam" id="TIGR01730">
    <property type="entry name" value="RND_mfp"/>
    <property type="match status" value="1"/>
</dbReference>
<keyword evidence="2" id="KW-0732">Signal</keyword>
<evidence type="ECO:0000259" key="3">
    <source>
        <dbReference type="Pfam" id="PF25917"/>
    </source>
</evidence>
<evidence type="ECO:0000256" key="1">
    <source>
        <dbReference type="ARBA" id="ARBA00009477"/>
    </source>
</evidence>
<keyword evidence="5" id="KW-1185">Reference proteome</keyword>
<dbReference type="RefSeq" id="WP_073118464.1">
    <property type="nucleotide sequence ID" value="NZ_FRAA01000001.1"/>
</dbReference>
<comment type="similarity">
    <text evidence="1">Belongs to the membrane fusion protein (MFP) (TC 8.A.1) family.</text>
</comment>
<sequence>MQRVKYLYMALMVLILLSGCGNSNEEEKKELVKPIKYGVVESFGGLTTRTFNGITQSGSETKLSFRTGGLITRLNVGVGQRIKKNQLLAQLDQTDVLLALQQAQADVTNTKIQMETASSSFERVKQLYQTNNASLSDYEKAKSTLSSAQSSYEISLKRLDLQRSQVSYTTITAPMSGIVSSVHVGTNEVVSPGHIILTMSNEDASDIEAQAGVPEKYISQIKQGSPTKIRIPTLSNEFDGVITEVGYTSSGGTYPVITSLANTTDELRPGMPVEVTFTFGNENQQKQLIVPVKAVSEDESGQFVYALSPINNEVYEVKKKAIEIGRLTSEGFIVRSGLALDQIVAVAGLRTLYDGMKVSLLTQE</sequence>
<dbReference type="PROSITE" id="PS51257">
    <property type="entry name" value="PROKAR_LIPOPROTEIN"/>
    <property type="match status" value="1"/>
</dbReference>
<organism evidence="4 5">
    <name type="scientific">Reichenbachiella agariperforans</name>
    <dbReference type="NCBI Taxonomy" id="156994"/>
    <lineage>
        <taxon>Bacteria</taxon>
        <taxon>Pseudomonadati</taxon>
        <taxon>Bacteroidota</taxon>
        <taxon>Cytophagia</taxon>
        <taxon>Cytophagales</taxon>
        <taxon>Reichenbachiellaceae</taxon>
        <taxon>Reichenbachiella</taxon>
    </lineage>
</organism>
<reference evidence="5" key="1">
    <citation type="submission" date="2016-11" db="EMBL/GenBank/DDBJ databases">
        <authorList>
            <person name="Varghese N."/>
            <person name="Submissions S."/>
        </authorList>
    </citation>
    <scope>NUCLEOTIDE SEQUENCE [LARGE SCALE GENOMIC DNA]</scope>
    <source>
        <strain evidence="5">DSM 26134</strain>
    </source>
</reference>
<dbReference type="GO" id="GO:0015562">
    <property type="term" value="F:efflux transmembrane transporter activity"/>
    <property type="evidence" value="ECO:0007669"/>
    <property type="project" value="TreeGrafter"/>
</dbReference>
<dbReference type="EMBL" id="FRAA01000001">
    <property type="protein sequence ID" value="SHJ44021.1"/>
    <property type="molecule type" value="Genomic_DNA"/>
</dbReference>
<dbReference type="STRING" id="156994.SAMN04488028_101123"/>
<evidence type="ECO:0000313" key="4">
    <source>
        <dbReference type="EMBL" id="SHJ44021.1"/>
    </source>
</evidence>
<dbReference type="Gene3D" id="2.40.420.20">
    <property type="match status" value="1"/>
</dbReference>
<gene>
    <name evidence="4" type="ORF">SAMN04488028_101123</name>
</gene>
<dbReference type="Proteomes" id="UP000184474">
    <property type="component" value="Unassembled WGS sequence"/>
</dbReference>
<dbReference type="SUPFAM" id="SSF111369">
    <property type="entry name" value="HlyD-like secretion proteins"/>
    <property type="match status" value="1"/>
</dbReference>
<dbReference type="PANTHER" id="PTHR30469">
    <property type="entry name" value="MULTIDRUG RESISTANCE PROTEIN MDTA"/>
    <property type="match status" value="1"/>
</dbReference>
<evidence type="ECO:0000256" key="2">
    <source>
        <dbReference type="SAM" id="SignalP"/>
    </source>
</evidence>
<dbReference type="PANTHER" id="PTHR30469:SF20">
    <property type="entry name" value="EFFLUX RND TRANSPORTER PERIPLASMIC ADAPTOR SUBUNIT"/>
    <property type="match status" value="1"/>
</dbReference>
<protein>
    <submittedName>
        <fullName evidence="4">RND family efflux transporter, MFP subunit</fullName>
    </submittedName>
</protein>
<dbReference type="Gene3D" id="2.40.50.100">
    <property type="match status" value="1"/>
</dbReference>
<feature type="signal peptide" evidence="2">
    <location>
        <begin position="1"/>
        <end position="25"/>
    </location>
</feature>
<feature type="domain" description="Multidrug resistance protein MdtA-like barrel-sandwich hybrid" evidence="3">
    <location>
        <begin position="66"/>
        <end position="192"/>
    </location>
</feature>
<evidence type="ECO:0000313" key="5">
    <source>
        <dbReference type="Proteomes" id="UP000184474"/>
    </source>
</evidence>
<dbReference type="InterPro" id="IPR058625">
    <property type="entry name" value="MdtA-like_BSH"/>
</dbReference>
<feature type="chain" id="PRO_5012657969" evidence="2">
    <location>
        <begin position="26"/>
        <end position="364"/>
    </location>
</feature>
<dbReference type="Gene3D" id="2.40.30.170">
    <property type="match status" value="1"/>
</dbReference>
<proteinExistence type="inferred from homology"/>
<dbReference type="InterPro" id="IPR006143">
    <property type="entry name" value="RND_pump_MFP"/>
</dbReference>
<dbReference type="Gene3D" id="1.10.287.470">
    <property type="entry name" value="Helix hairpin bin"/>
    <property type="match status" value="1"/>
</dbReference>
<name>A0A1M6JBG4_REIAG</name>